<keyword evidence="5" id="KW-0472">Membrane</keyword>
<dbReference type="AlphaFoldDB" id="A0A7N5JJV1"/>
<evidence type="ECO:0000256" key="4">
    <source>
        <dbReference type="ARBA" id="ARBA00022859"/>
    </source>
</evidence>
<evidence type="ECO:0000313" key="10">
    <source>
        <dbReference type="Ensembl" id="ENSAMEP00000024474.1"/>
    </source>
</evidence>
<accession>A0A7N5JJV1</accession>
<name>A0A7N5JJV1_AILME</name>
<feature type="region of interest" description="Disordered" evidence="8">
    <location>
        <begin position="1"/>
        <end position="27"/>
    </location>
</feature>
<dbReference type="GO" id="GO:0002376">
    <property type="term" value="P:immune system process"/>
    <property type="evidence" value="ECO:0007669"/>
    <property type="project" value="UniProtKB-KW"/>
</dbReference>
<keyword evidence="11" id="KW-1185">Reference proteome</keyword>
<evidence type="ECO:0000256" key="3">
    <source>
        <dbReference type="ARBA" id="ARBA00022729"/>
    </source>
</evidence>
<keyword evidence="2" id="KW-1003">Cell membrane</keyword>
<dbReference type="InterPro" id="IPR036179">
    <property type="entry name" value="Ig-like_dom_sf"/>
</dbReference>
<dbReference type="Pfam" id="PF09291">
    <property type="entry name" value="DUF1968"/>
    <property type="match status" value="1"/>
</dbReference>
<comment type="subcellular location">
    <subcellularLocation>
        <location evidence="1">Cell membrane</location>
    </subcellularLocation>
</comment>
<feature type="domain" description="Ig-like" evidence="9">
    <location>
        <begin position="14"/>
        <end position="105"/>
    </location>
</feature>
<reference evidence="10" key="2">
    <citation type="submission" date="2025-08" db="UniProtKB">
        <authorList>
            <consortium name="Ensembl"/>
        </authorList>
    </citation>
    <scope>IDENTIFICATION</scope>
</reference>
<proteinExistence type="predicted"/>
<dbReference type="GO" id="GO:0009617">
    <property type="term" value="P:response to bacterium"/>
    <property type="evidence" value="ECO:0007669"/>
    <property type="project" value="TreeGrafter"/>
</dbReference>
<dbReference type="SUPFAM" id="SSF48726">
    <property type="entry name" value="Immunoglobulin"/>
    <property type="match status" value="2"/>
</dbReference>
<protein>
    <recommendedName>
        <fullName evidence="9">Ig-like domain-containing protein</fullName>
    </recommendedName>
</protein>
<reference evidence="10 11" key="1">
    <citation type="journal article" date="2010" name="Nature">
        <title>The sequence and de novo assembly of the giant panda genome.</title>
        <authorList>
            <person name="Li R."/>
            <person name="Fan W."/>
            <person name="Tian G."/>
            <person name="Zhu H."/>
            <person name="He L."/>
            <person name="Cai J."/>
            <person name="Huang Q."/>
            <person name="Cai Q."/>
            <person name="Li B."/>
            <person name="Bai Y."/>
            <person name="Zhang Z."/>
            <person name="Zhang Y."/>
            <person name="Wang W."/>
            <person name="Li J."/>
            <person name="Wei F."/>
            <person name="Li H."/>
            <person name="Jian M."/>
            <person name="Li J."/>
            <person name="Zhang Z."/>
            <person name="Nielsen R."/>
            <person name="Li D."/>
            <person name="Gu W."/>
            <person name="Yang Z."/>
            <person name="Xuan Z."/>
            <person name="Ryder O.A."/>
            <person name="Leung F.C."/>
            <person name="Zhou Y."/>
            <person name="Cao J."/>
            <person name="Sun X."/>
            <person name="Fu Y."/>
            <person name="Fang X."/>
            <person name="Guo X."/>
            <person name="Wang B."/>
            <person name="Hou R."/>
            <person name="Shen F."/>
            <person name="Mu B."/>
            <person name="Ni P."/>
            <person name="Lin R."/>
            <person name="Qian W."/>
            <person name="Wang G."/>
            <person name="Yu C."/>
            <person name="Nie W."/>
            <person name="Wang J."/>
            <person name="Wu Z."/>
            <person name="Liang H."/>
            <person name="Min J."/>
            <person name="Wu Q."/>
            <person name="Cheng S."/>
            <person name="Ruan J."/>
            <person name="Wang M."/>
            <person name="Shi Z."/>
            <person name="Wen M."/>
            <person name="Liu B."/>
            <person name="Ren X."/>
            <person name="Zheng H."/>
            <person name="Dong D."/>
            <person name="Cook K."/>
            <person name="Shan G."/>
            <person name="Zhang H."/>
            <person name="Kosiol C."/>
            <person name="Xie X."/>
            <person name="Lu Z."/>
            <person name="Zheng H."/>
            <person name="Li Y."/>
            <person name="Steiner C.C."/>
            <person name="Lam T.T."/>
            <person name="Lin S."/>
            <person name="Zhang Q."/>
            <person name="Li G."/>
            <person name="Tian J."/>
            <person name="Gong T."/>
            <person name="Liu H."/>
            <person name="Zhang D."/>
            <person name="Fang L."/>
            <person name="Ye C."/>
            <person name="Zhang J."/>
            <person name="Hu W."/>
            <person name="Xu A."/>
            <person name="Ren Y."/>
            <person name="Zhang G."/>
            <person name="Bruford M.W."/>
            <person name="Li Q."/>
            <person name="Ma L."/>
            <person name="Guo Y."/>
            <person name="An N."/>
            <person name="Hu Y."/>
            <person name="Zheng Y."/>
            <person name="Shi Y."/>
            <person name="Li Z."/>
            <person name="Liu Q."/>
            <person name="Chen Y."/>
            <person name="Zhao J."/>
            <person name="Qu N."/>
            <person name="Zhao S."/>
            <person name="Tian F."/>
            <person name="Wang X."/>
            <person name="Wang H."/>
            <person name="Xu L."/>
            <person name="Liu X."/>
            <person name="Vinar T."/>
            <person name="Wang Y."/>
            <person name="Lam T.W."/>
            <person name="Yiu S.M."/>
            <person name="Liu S."/>
            <person name="Zhang H."/>
            <person name="Li D."/>
            <person name="Huang Y."/>
            <person name="Wang X."/>
            <person name="Yang G."/>
            <person name="Jiang Z."/>
            <person name="Wang J."/>
            <person name="Qin N."/>
            <person name="Li L."/>
            <person name="Li J."/>
            <person name="Bolund L."/>
            <person name="Kristiansen K."/>
            <person name="Wong G.K."/>
            <person name="Olson M."/>
            <person name="Zhang X."/>
            <person name="Li S."/>
            <person name="Yang H."/>
            <person name="Wang J."/>
            <person name="Wang J."/>
        </authorList>
    </citation>
    <scope>NUCLEOTIDE SEQUENCE [LARGE SCALE GENOMIC DNA]</scope>
</reference>
<dbReference type="InterPro" id="IPR007110">
    <property type="entry name" value="Ig-like_dom"/>
</dbReference>
<keyword evidence="4" id="KW-0391">Immunity</keyword>
<dbReference type="CDD" id="cd07688">
    <property type="entry name" value="IgC_TCR_alpha"/>
    <property type="match status" value="1"/>
</dbReference>
<dbReference type="GO" id="GO:0005886">
    <property type="term" value="C:plasma membrane"/>
    <property type="evidence" value="ECO:0007669"/>
    <property type="project" value="UniProtKB-SubCell"/>
</dbReference>
<evidence type="ECO:0000256" key="2">
    <source>
        <dbReference type="ARBA" id="ARBA00022475"/>
    </source>
</evidence>
<dbReference type="InterPro" id="IPR015370">
    <property type="entry name" value="TCR_alpha_C"/>
</dbReference>
<dbReference type="InterPro" id="IPR013783">
    <property type="entry name" value="Ig-like_fold"/>
</dbReference>
<dbReference type="Ensembl" id="ENSAMET00000046124.1">
    <property type="protein sequence ID" value="ENSAMEP00000024474.1"/>
    <property type="gene ID" value="ENSAMEG00000029177.1"/>
</dbReference>
<dbReference type="SMART" id="SM00409">
    <property type="entry name" value="IG"/>
    <property type="match status" value="1"/>
</dbReference>
<dbReference type="Proteomes" id="UP000008912">
    <property type="component" value="Unassembled WGS sequence"/>
</dbReference>
<evidence type="ECO:0000256" key="1">
    <source>
        <dbReference type="ARBA" id="ARBA00004236"/>
    </source>
</evidence>
<dbReference type="Pfam" id="PF07686">
    <property type="entry name" value="V-set"/>
    <property type="match status" value="1"/>
</dbReference>
<dbReference type="PANTHER" id="PTHR19433">
    <property type="entry name" value="T-CELL RECEPTOR ALPHA CHAIN V REGION-RELATED"/>
    <property type="match status" value="1"/>
</dbReference>
<evidence type="ECO:0000256" key="6">
    <source>
        <dbReference type="ARBA" id="ARBA00023157"/>
    </source>
</evidence>
<dbReference type="SMART" id="SM00406">
    <property type="entry name" value="IGv"/>
    <property type="match status" value="1"/>
</dbReference>
<dbReference type="InterPro" id="IPR013106">
    <property type="entry name" value="Ig_V-set"/>
</dbReference>
<dbReference type="InterPro" id="IPR052051">
    <property type="entry name" value="TCR_complex_component"/>
</dbReference>
<evidence type="ECO:0000256" key="5">
    <source>
        <dbReference type="ARBA" id="ARBA00023136"/>
    </source>
</evidence>
<dbReference type="GeneTree" id="ENSGT00940000164554"/>
<sequence>KEIQHNVNSSSDADKVRQSPSTVRGEEGQSVTMDCSFTLNYNYYVMNWYHQPPNGKMTQIISMFSDSSSQKQGRYALSFQKGSKYLKLTITGLQLSDTGVYFCAVGETTQVCRCGNYNNDLRFGAGTRLTVKPNITDPDPAVYQLKSPKSSKTSVCLFTDFDSEKKMPQSQEGTVIMSNGTVLDMRVMDSKSNGVLAWSNSTDFKCNSTFNEKFYSSSGEYFSCNATLIEKSFETDMNLNAHNLLVMGLRVLLLKVAGFNLFVTLRLWSR</sequence>
<evidence type="ECO:0000256" key="7">
    <source>
        <dbReference type="ARBA" id="ARBA00023180"/>
    </source>
</evidence>
<evidence type="ECO:0000259" key="9">
    <source>
        <dbReference type="PROSITE" id="PS50835"/>
    </source>
</evidence>
<keyword evidence="7" id="KW-0325">Glycoprotein</keyword>
<evidence type="ECO:0000256" key="8">
    <source>
        <dbReference type="SAM" id="MobiDB-lite"/>
    </source>
</evidence>
<keyword evidence="6" id="KW-1015">Disulfide bond</keyword>
<feature type="compositionally biased region" description="Polar residues" evidence="8">
    <location>
        <begin position="1"/>
        <end position="11"/>
    </location>
</feature>
<dbReference type="InterPro" id="IPR003599">
    <property type="entry name" value="Ig_sub"/>
</dbReference>
<evidence type="ECO:0000313" key="11">
    <source>
        <dbReference type="Proteomes" id="UP000008912"/>
    </source>
</evidence>
<dbReference type="PROSITE" id="PS50835">
    <property type="entry name" value="IG_LIKE"/>
    <property type="match status" value="1"/>
</dbReference>
<reference evidence="10" key="3">
    <citation type="submission" date="2025-09" db="UniProtKB">
        <authorList>
            <consortium name="Ensembl"/>
        </authorList>
    </citation>
    <scope>IDENTIFICATION</scope>
</reference>
<organism evidence="10 11">
    <name type="scientific">Ailuropoda melanoleuca</name>
    <name type="common">Giant panda</name>
    <dbReference type="NCBI Taxonomy" id="9646"/>
    <lineage>
        <taxon>Eukaryota</taxon>
        <taxon>Metazoa</taxon>
        <taxon>Chordata</taxon>
        <taxon>Craniata</taxon>
        <taxon>Vertebrata</taxon>
        <taxon>Euteleostomi</taxon>
        <taxon>Mammalia</taxon>
        <taxon>Eutheria</taxon>
        <taxon>Laurasiatheria</taxon>
        <taxon>Carnivora</taxon>
        <taxon>Caniformia</taxon>
        <taxon>Ursidae</taxon>
        <taxon>Ailuropoda</taxon>
    </lineage>
</organism>
<dbReference type="Gene3D" id="2.60.40.10">
    <property type="entry name" value="Immunoglobulins"/>
    <property type="match status" value="2"/>
</dbReference>
<keyword evidence="3" id="KW-0732">Signal</keyword>